<evidence type="ECO:0000256" key="2">
    <source>
        <dbReference type="ARBA" id="ARBA00022692"/>
    </source>
</evidence>
<keyword evidence="3" id="KW-0256">Endoplasmic reticulum</keyword>
<proteinExistence type="predicted"/>
<dbReference type="AlphaFoldDB" id="A0A194AIQ9"/>
<reference evidence="7" key="1">
    <citation type="submission" date="2016-06" db="EMBL/GenBank/DDBJ databases">
        <title>Draft genome sequence of Desulfoplanes formicivorans strain Pf12B.</title>
        <authorList>
            <person name="Watanabe M."/>
            <person name="Kojima H."/>
            <person name="Fukui M."/>
        </authorList>
    </citation>
    <scope>NUCLEOTIDE SEQUENCE [LARGE SCALE GENOMIC DNA]</scope>
    <source>
        <strain evidence="7">Pf12B</strain>
    </source>
</reference>
<comment type="caution">
    <text evidence="6">The sequence shown here is derived from an EMBL/GenBank/DDBJ whole genome shotgun (WGS) entry which is preliminary data.</text>
</comment>
<evidence type="ECO:0000256" key="4">
    <source>
        <dbReference type="ARBA" id="ARBA00022989"/>
    </source>
</evidence>
<dbReference type="InterPro" id="IPR013969">
    <property type="entry name" value="Oligosacch_biosynth_Alg14"/>
</dbReference>
<dbReference type="Proteomes" id="UP000095200">
    <property type="component" value="Unassembled WGS sequence"/>
</dbReference>
<dbReference type="PANTHER" id="PTHR12154:SF4">
    <property type="entry name" value="UDP-N-ACETYLGLUCOSAMINE TRANSFERASE SUBUNIT ALG14 HOMOLOG"/>
    <property type="match status" value="1"/>
</dbReference>
<dbReference type="EMBL" id="BDFE01000017">
    <property type="protein sequence ID" value="GAU09120.1"/>
    <property type="molecule type" value="Genomic_DNA"/>
</dbReference>
<dbReference type="RefSeq" id="WP_083254605.1">
    <property type="nucleotide sequence ID" value="NZ_BDFE01000017.1"/>
</dbReference>
<name>A0A194AIQ9_9BACT</name>
<dbReference type="GO" id="GO:0004577">
    <property type="term" value="F:N-acetylglucosaminyldiphosphodolichol N-acetylglucosaminyltransferase activity"/>
    <property type="evidence" value="ECO:0007669"/>
    <property type="project" value="TreeGrafter"/>
</dbReference>
<dbReference type="STRING" id="1592317.DPF_1840"/>
<dbReference type="Gene3D" id="3.40.50.2000">
    <property type="entry name" value="Glycogen Phosphorylase B"/>
    <property type="match status" value="1"/>
</dbReference>
<keyword evidence="5" id="KW-0472">Membrane</keyword>
<evidence type="ECO:0000256" key="5">
    <source>
        <dbReference type="ARBA" id="ARBA00023136"/>
    </source>
</evidence>
<evidence type="ECO:0000313" key="7">
    <source>
        <dbReference type="Proteomes" id="UP000095200"/>
    </source>
</evidence>
<keyword evidence="2" id="KW-0812">Transmembrane</keyword>
<dbReference type="PANTHER" id="PTHR12154">
    <property type="entry name" value="GLYCOSYL TRANSFERASE-RELATED"/>
    <property type="match status" value="1"/>
</dbReference>
<dbReference type="SUPFAM" id="SSF53756">
    <property type="entry name" value="UDP-Glycosyltransferase/glycogen phosphorylase"/>
    <property type="match status" value="1"/>
</dbReference>
<evidence type="ECO:0000313" key="6">
    <source>
        <dbReference type="EMBL" id="GAU09120.1"/>
    </source>
</evidence>
<gene>
    <name evidence="6" type="ORF">DPF_1840</name>
</gene>
<keyword evidence="4" id="KW-1133">Transmembrane helix</keyword>
<protein>
    <submittedName>
        <fullName evidence="6">Polysaccharide biosynthesis protein CpsF</fullName>
    </submittedName>
</protein>
<dbReference type="OrthoDB" id="555447at2"/>
<evidence type="ECO:0000256" key="1">
    <source>
        <dbReference type="ARBA" id="ARBA00004389"/>
    </source>
</evidence>
<dbReference type="NCBIfam" id="NF041549">
    <property type="entry name" value="PssD"/>
    <property type="match status" value="1"/>
</dbReference>
<dbReference type="Pfam" id="PF08660">
    <property type="entry name" value="Alg14"/>
    <property type="match status" value="1"/>
</dbReference>
<accession>A0A194AIQ9</accession>
<organism evidence="6 7">
    <name type="scientific">Desulfoplanes formicivorans</name>
    <dbReference type="NCBI Taxonomy" id="1592317"/>
    <lineage>
        <taxon>Bacteria</taxon>
        <taxon>Pseudomonadati</taxon>
        <taxon>Thermodesulfobacteriota</taxon>
        <taxon>Desulfovibrionia</taxon>
        <taxon>Desulfovibrionales</taxon>
        <taxon>Desulfoplanaceae</taxon>
        <taxon>Desulfoplanes</taxon>
    </lineage>
</organism>
<sequence>MKKIFKTKKAMVIGAGGGHLTEALLATESLIIPRVIVTFKLPHTSISLKDEVCYFVVDPHKNLLKFFFNAIQSLILVVKIRPCVVINTGGGISIACSLCAKLLGAKLVFIESGARVITPSRTGKFLYRFSDLFIVQWSNLLQYYPNAVYGGVLI</sequence>
<keyword evidence="7" id="KW-1185">Reference proteome</keyword>
<evidence type="ECO:0000256" key="3">
    <source>
        <dbReference type="ARBA" id="ARBA00022824"/>
    </source>
</evidence>
<comment type="subcellular location">
    <subcellularLocation>
        <location evidence="1">Endoplasmic reticulum membrane</location>
        <topology evidence="1">Single-pass membrane protein</topology>
    </subcellularLocation>
</comment>
<dbReference type="GO" id="GO:0006488">
    <property type="term" value="P:dolichol-linked oligosaccharide biosynthetic process"/>
    <property type="evidence" value="ECO:0007669"/>
    <property type="project" value="InterPro"/>
</dbReference>